<dbReference type="PANTHER" id="PTHR23514">
    <property type="entry name" value="BYPASS OF STOP CODON PROTEIN 6"/>
    <property type="match status" value="1"/>
</dbReference>
<dbReference type="Pfam" id="PF07690">
    <property type="entry name" value="MFS_1"/>
    <property type="match status" value="1"/>
</dbReference>
<feature type="transmembrane region" description="Helical" evidence="6">
    <location>
        <begin position="307"/>
        <end position="331"/>
    </location>
</feature>
<name>A0ABT4S3P5_9ACTN</name>
<dbReference type="InterPro" id="IPR036259">
    <property type="entry name" value="MFS_trans_sf"/>
</dbReference>
<dbReference type="PANTHER" id="PTHR23514:SF13">
    <property type="entry name" value="INNER MEMBRANE PROTEIN YBJJ"/>
    <property type="match status" value="1"/>
</dbReference>
<evidence type="ECO:0000256" key="5">
    <source>
        <dbReference type="SAM" id="MobiDB-lite"/>
    </source>
</evidence>
<evidence type="ECO:0000256" key="4">
    <source>
        <dbReference type="ARBA" id="ARBA00023136"/>
    </source>
</evidence>
<dbReference type="Proteomes" id="UP001144036">
    <property type="component" value="Unassembled WGS sequence"/>
</dbReference>
<gene>
    <name evidence="7" type="ORF">OUY22_00105</name>
</gene>
<dbReference type="EMBL" id="JAPNNL010000001">
    <property type="protein sequence ID" value="MDA0631804.1"/>
    <property type="molecule type" value="Genomic_DNA"/>
</dbReference>
<evidence type="ECO:0000256" key="1">
    <source>
        <dbReference type="ARBA" id="ARBA00004141"/>
    </source>
</evidence>
<dbReference type="Gene3D" id="1.20.1250.20">
    <property type="entry name" value="MFS general substrate transporter like domains"/>
    <property type="match status" value="2"/>
</dbReference>
<feature type="transmembrane region" description="Helical" evidence="6">
    <location>
        <begin position="50"/>
        <end position="74"/>
    </location>
</feature>
<organism evidence="7 8">
    <name type="scientific">Nonomuraea corallina</name>
    <dbReference type="NCBI Taxonomy" id="2989783"/>
    <lineage>
        <taxon>Bacteria</taxon>
        <taxon>Bacillati</taxon>
        <taxon>Actinomycetota</taxon>
        <taxon>Actinomycetes</taxon>
        <taxon>Streptosporangiales</taxon>
        <taxon>Streptosporangiaceae</taxon>
        <taxon>Nonomuraea</taxon>
    </lineage>
</organism>
<dbReference type="CDD" id="cd17393">
    <property type="entry name" value="MFS_MosC_like"/>
    <property type="match status" value="1"/>
</dbReference>
<feature type="transmembrane region" description="Helical" evidence="6">
    <location>
        <begin position="81"/>
        <end position="97"/>
    </location>
</feature>
<feature type="transmembrane region" description="Helical" evidence="6">
    <location>
        <begin position="103"/>
        <end position="124"/>
    </location>
</feature>
<dbReference type="RefSeq" id="WP_270152481.1">
    <property type="nucleotide sequence ID" value="NZ_JAPNNL010000001.1"/>
</dbReference>
<evidence type="ECO:0000313" key="8">
    <source>
        <dbReference type="Proteomes" id="UP001144036"/>
    </source>
</evidence>
<proteinExistence type="predicted"/>
<keyword evidence="2 6" id="KW-0812">Transmembrane</keyword>
<feature type="transmembrane region" description="Helical" evidence="6">
    <location>
        <begin position="145"/>
        <end position="166"/>
    </location>
</feature>
<keyword evidence="3 6" id="KW-1133">Transmembrane helix</keyword>
<feature type="transmembrane region" description="Helical" evidence="6">
    <location>
        <begin position="371"/>
        <end position="393"/>
    </location>
</feature>
<feature type="transmembrane region" description="Helical" evidence="6">
    <location>
        <begin position="172"/>
        <end position="190"/>
    </location>
</feature>
<feature type="transmembrane region" description="Helical" evidence="6">
    <location>
        <begin position="211"/>
        <end position="229"/>
    </location>
</feature>
<evidence type="ECO:0000256" key="2">
    <source>
        <dbReference type="ARBA" id="ARBA00022692"/>
    </source>
</evidence>
<feature type="transmembrane region" description="Helical" evidence="6">
    <location>
        <begin position="249"/>
        <end position="270"/>
    </location>
</feature>
<dbReference type="InterPro" id="IPR051788">
    <property type="entry name" value="MFS_Transporter"/>
</dbReference>
<dbReference type="InterPro" id="IPR011701">
    <property type="entry name" value="MFS"/>
</dbReference>
<sequence>MLGEQRDVPDPRLRMARIRVLTHFVLMGATSGVWLARIPAIKDQLALNDAALGAALFAIPVGSITMMVFAGALVDRFGSGRLMRIGVMAAGTLLIPPGWAPGLPALCAVLLLFGASLCVLNIAINAAAVHVERDYGRPIMASFHAAYSIGGGVGAAFGGICAGLGAPPGLTFVLAAVCVAGITGIARGPIGDPGAPAADEGTSRTHGPPSRLSRSTTLLGLLALCGSLAEGAIADWSGVYLQDSLGTSAGFAASGFAVFSVFIAAGRVVGDRMAARYGPVRLVRGSGLLAAAGLGLGLVSAHPAGALVGIAAAGAGLSCLVPQVITAAGNAQAARSGRNIAKVSALSSVGNLSGPVLIGAVATATGLPSALAIPVALAFAMAAFAGAVAPAGLSRS</sequence>
<comment type="subcellular location">
    <subcellularLocation>
        <location evidence="1">Membrane</location>
        <topology evidence="1">Multi-pass membrane protein</topology>
    </subcellularLocation>
</comment>
<feature type="transmembrane region" description="Helical" evidence="6">
    <location>
        <begin position="282"/>
        <end position="301"/>
    </location>
</feature>
<evidence type="ECO:0000313" key="7">
    <source>
        <dbReference type="EMBL" id="MDA0631804.1"/>
    </source>
</evidence>
<feature type="transmembrane region" description="Helical" evidence="6">
    <location>
        <begin position="343"/>
        <end position="365"/>
    </location>
</feature>
<evidence type="ECO:0000256" key="6">
    <source>
        <dbReference type="SAM" id="Phobius"/>
    </source>
</evidence>
<dbReference type="SUPFAM" id="SSF103473">
    <property type="entry name" value="MFS general substrate transporter"/>
    <property type="match status" value="1"/>
</dbReference>
<keyword evidence="4 6" id="KW-0472">Membrane</keyword>
<feature type="transmembrane region" description="Helical" evidence="6">
    <location>
        <begin position="20"/>
        <end position="38"/>
    </location>
</feature>
<protein>
    <submittedName>
        <fullName evidence="7">MFS transporter</fullName>
    </submittedName>
</protein>
<reference evidence="7" key="1">
    <citation type="submission" date="2022-11" db="EMBL/GenBank/DDBJ databases">
        <title>Nonomuraea corallina sp. nov., a new species of the genus Nonomuraea isolated from sea side sediment in Thai sea.</title>
        <authorList>
            <person name="Ngamcharungchit C."/>
            <person name="Matsumoto A."/>
            <person name="Suriyachadkun C."/>
            <person name="Panbangred W."/>
            <person name="Inahashi Y."/>
            <person name="Intra B."/>
        </authorList>
    </citation>
    <scope>NUCLEOTIDE SEQUENCE</scope>
    <source>
        <strain evidence="7">MCN248</strain>
    </source>
</reference>
<comment type="caution">
    <text evidence="7">The sequence shown here is derived from an EMBL/GenBank/DDBJ whole genome shotgun (WGS) entry which is preliminary data.</text>
</comment>
<accession>A0ABT4S3P5</accession>
<feature type="region of interest" description="Disordered" evidence="5">
    <location>
        <begin position="193"/>
        <end position="212"/>
    </location>
</feature>
<keyword evidence="8" id="KW-1185">Reference proteome</keyword>
<evidence type="ECO:0000256" key="3">
    <source>
        <dbReference type="ARBA" id="ARBA00022989"/>
    </source>
</evidence>